<proteinExistence type="predicted"/>
<dbReference type="InterPro" id="IPR002575">
    <property type="entry name" value="Aminoglycoside_PTrfase"/>
</dbReference>
<protein>
    <recommendedName>
        <fullName evidence="1">Aminoglycoside phosphotransferase domain-containing protein</fullName>
    </recommendedName>
</protein>
<evidence type="ECO:0000313" key="3">
    <source>
        <dbReference type="Proteomes" id="UP000642748"/>
    </source>
</evidence>
<sequence length="216" mass="22801">MPTPLARGRSADVFALDSGRVLRRYRDGADVSAEAEVMAYVGGLGFPVPRVDSADGTDLVMERLDGPTMLDALVSGTLDPADGGRQLADLHTRLHALPARLSRDPAVRVVHLDLHPQNVMLSSRGAVVIDWRNATEGPPDLDTAMTALIMAQIAVDPAHDLAELAAAGVRGFLARSDGDPRRALDEAVALRAADPNLTRDEARLLPAAAALIAAPE</sequence>
<keyword evidence="3" id="KW-1185">Reference proteome</keyword>
<dbReference type="EMBL" id="BONZ01000021">
    <property type="protein sequence ID" value="GIH14099.1"/>
    <property type="molecule type" value="Genomic_DNA"/>
</dbReference>
<dbReference type="SUPFAM" id="SSF56112">
    <property type="entry name" value="Protein kinase-like (PK-like)"/>
    <property type="match status" value="1"/>
</dbReference>
<organism evidence="2 3">
    <name type="scientific">Rugosimonospora africana</name>
    <dbReference type="NCBI Taxonomy" id="556532"/>
    <lineage>
        <taxon>Bacteria</taxon>
        <taxon>Bacillati</taxon>
        <taxon>Actinomycetota</taxon>
        <taxon>Actinomycetes</taxon>
        <taxon>Micromonosporales</taxon>
        <taxon>Micromonosporaceae</taxon>
        <taxon>Rugosimonospora</taxon>
    </lineage>
</organism>
<reference evidence="2" key="1">
    <citation type="submission" date="2021-01" db="EMBL/GenBank/DDBJ databases">
        <title>Whole genome shotgun sequence of Rugosimonospora africana NBRC 104875.</title>
        <authorList>
            <person name="Komaki H."/>
            <person name="Tamura T."/>
        </authorList>
    </citation>
    <scope>NUCLEOTIDE SEQUENCE</scope>
    <source>
        <strain evidence="2">NBRC 104875</strain>
    </source>
</reference>
<feature type="domain" description="Aminoglycoside phosphotransferase" evidence="1">
    <location>
        <begin position="97"/>
        <end position="168"/>
    </location>
</feature>
<dbReference type="Gene3D" id="3.90.1200.10">
    <property type="match status" value="1"/>
</dbReference>
<dbReference type="AlphaFoldDB" id="A0A8J3QNC8"/>
<comment type="caution">
    <text evidence="2">The sequence shown here is derived from an EMBL/GenBank/DDBJ whole genome shotgun (WGS) entry which is preliminary data.</text>
</comment>
<dbReference type="InterPro" id="IPR011009">
    <property type="entry name" value="Kinase-like_dom_sf"/>
</dbReference>
<dbReference type="PANTHER" id="PTHR21310:SF40">
    <property type="entry name" value="AMINOGLYCOSIDE PHOSPHOTRANSFERASE DOMAIN-CONTAINING PROTEIN-RELATED"/>
    <property type="match status" value="1"/>
</dbReference>
<dbReference type="Pfam" id="PF01636">
    <property type="entry name" value="APH"/>
    <property type="match status" value="1"/>
</dbReference>
<evidence type="ECO:0000313" key="2">
    <source>
        <dbReference type="EMBL" id="GIH14099.1"/>
    </source>
</evidence>
<dbReference type="InterPro" id="IPR051678">
    <property type="entry name" value="AGP_Transferase"/>
</dbReference>
<dbReference type="Proteomes" id="UP000642748">
    <property type="component" value="Unassembled WGS sequence"/>
</dbReference>
<evidence type="ECO:0000259" key="1">
    <source>
        <dbReference type="Pfam" id="PF01636"/>
    </source>
</evidence>
<accession>A0A8J3QNC8</accession>
<dbReference type="PANTHER" id="PTHR21310">
    <property type="entry name" value="AMINOGLYCOSIDE PHOSPHOTRANSFERASE-RELATED-RELATED"/>
    <property type="match status" value="1"/>
</dbReference>
<gene>
    <name evidence="2" type="ORF">Raf01_22710</name>
</gene>
<name>A0A8J3QNC8_9ACTN</name>
<dbReference type="RefSeq" id="WP_203917763.1">
    <property type="nucleotide sequence ID" value="NZ_BONZ01000021.1"/>
</dbReference>